<dbReference type="PROSITE" id="PS50084">
    <property type="entry name" value="KH_TYPE_1"/>
    <property type="match status" value="14"/>
</dbReference>
<dbReference type="SUPFAM" id="SSF54791">
    <property type="entry name" value="Eukaryotic type KH-domain (KH-domain type I)"/>
    <property type="match status" value="14"/>
</dbReference>
<dbReference type="GO" id="GO:0005737">
    <property type="term" value="C:cytoplasm"/>
    <property type="evidence" value="ECO:0007669"/>
    <property type="project" value="UniProtKB-SubCell"/>
</dbReference>
<evidence type="ECO:0000256" key="2">
    <source>
        <dbReference type="ARBA" id="ARBA00022490"/>
    </source>
</evidence>
<dbReference type="CDD" id="cd22408">
    <property type="entry name" value="KH-I_Vigilin_rpt4"/>
    <property type="match status" value="1"/>
</dbReference>
<dbReference type="PANTHER" id="PTHR10627:SF67">
    <property type="entry name" value="HIGH DENSITY LIPOPROTEIN-BINDING PROTEIN B"/>
    <property type="match status" value="1"/>
</dbReference>
<dbReference type="KEGG" id="tng:GSTEN00003523G001"/>
<comment type="subcellular location">
    <subcellularLocation>
        <location evidence="1">Cytoplasm</location>
    </subcellularLocation>
</comment>
<dbReference type="InterPro" id="IPR036612">
    <property type="entry name" value="KH_dom_type_1_sf"/>
</dbReference>
<dbReference type="CDD" id="cd22410">
    <property type="entry name" value="KH-I_Vigilin_rpt7"/>
    <property type="match status" value="1"/>
</dbReference>
<accession>Q4TC04</accession>
<feature type="domain" description="K Homology" evidence="9">
    <location>
        <begin position="836"/>
        <end position="905"/>
    </location>
</feature>
<dbReference type="Pfam" id="PF24668">
    <property type="entry name" value="KH_Vigilin"/>
    <property type="match status" value="1"/>
</dbReference>
<dbReference type="CDD" id="cd22413">
    <property type="entry name" value="KH-I_Vigilin_rpt10"/>
    <property type="match status" value="1"/>
</dbReference>
<feature type="domain" description="K Homology" evidence="9">
    <location>
        <begin position="762"/>
        <end position="831"/>
    </location>
</feature>
<dbReference type="CDD" id="cd22412">
    <property type="entry name" value="KH-I_Vigilin_rpt9"/>
    <property type="match status" value="1"/>
</dbReference>
<feature type="domain" description="K Homology" evidence="9">
    <location>
        <begin position="201"/>
        <end position="269"/>
    </location>
</feature>
<evidence type="ECO:0000256" key="1">
    <source>
        <dbReference type="ARBA" id="ARBA00004496"/>
    </source>
</evidence>
<dbReference type="CDD" id="cd22418">
    <property type="entry name" value="KH-I_Vigilin_rpt15"/>
    <property type="match status" value="1"/>
</dbReference>
<evidence type="ECO:0000256" key="3">
    <source>
        <dbReference type="ARBA" id="ARBA00022737"/>
    </source>
</evidence>
<feature type="coiled-coil region" evidence="7">
    <location>
        <begin position="886"/>
        <end position="913"/>
    </location>
</feature>
<evidence type="ECO:0000313" key="10">
    <source>
        <dbReference type="EMBL" id="CAF89578.1"/>
    </source>
</evidence>
<reference evidence="10" key="2">
    <citation type="submission" date="2004-02" db="EMBL/GenBank/DDBJ databases">
        <authorList>
            <consortium name="Genoscope"/>
            <consortium name="Whitehead Institute Centre for Genome Research"/>
        </authorList>
    </citation>
    <scope>NUCLEOTIDE SEQUENCE</scope>
</reference>
<evidence type="ECO:0000256" key="6">
    <source>
        <dbReference type="PROSITE-ProRule" id="PRU00117"/>
    </source>
</evidence>
<dbReference type="CDD" id="cd22414">
    <property type="entry name" value="KH-I_Vigilin_rpt11"/>
    <property type="match status" value="1"/>
</dbReference>
<feature type="domain" description="K Homology" evidence="9">
    <location>
        <begin position="275"/>
        <end position="343"/>
    </location>
</feature>
<feature type="non-terminal residue" evidence="10">
    <location>
        <position position="1"/>
    </location>
</feature>
<evidence type="ECO:0000256" key="5">
    <source>
        <dbReference type="ARBA" id="ARBA00039270"/>
    </source>
</evidence>
<keyword evidence="4 6" id="KW-0694">RNA-binding</keyword>
<sequence length="1399" mass="156207">MSSVAVLTPESFAEHRSGLKDQEIPGKIHLSPLDRVCFFHVFFFLLMCISVGLGCVPEDEAYIPTYLEAFPPLPEKGAPGEKAGEPAPAWGSKIRPIKASVITQVRSAQVTLYTTVVAMRKELEIPTEMQVFHVPLEERRYKDNSQFGEGEEAKVCLDIMQRTGAHIELSLAKDQGLSIMVTGKHDSVMKARKEIVARLQTQASATVAIPKEHHRFVIGKNGEKLQELELKTATKIAIPRPDDPNTNIRITGTKEGIEKARHEILLISAEQVCDKRAVERLSLEKAFHPFIAGAHNRLVQELSQETGARISIPPPSLPKDEIVITGEKEAVALALNRIRAIYEDKKRKTTTISVEVKKSQHKYIIGPKGNTLQEILEATGVSVEMPPLDSSSETIILRGEPDKLGPALTQVYAKAKSVMVVEVTAPAWLHRFIIGKKGQNIGRITQQLPRVHIEFTDGEERISLEGPTEEVEQAQAQIQEIIKDLLVRMDYTEVIIDQRFHRHLIGKNGTNINRIKEQYKVSVRIPQDSERSNLVRIEGDPKGVQLARRELIEMVQRMVSALGVSGPLFAFIADPLKVLRSGLQENERTKDLIVDQKFHRTIIGQKGEKIKEVRDKFPEVIINFPDPAQKSDIVQLRGPKNEVEKCAKFLQKIIAELVRCLFSLLFLSSAFFMLIFFRLLLQIENSFSLSVPIFKQFHKNIIGKGGANIKKARLRLIREETNTKIDLPTENSNSEMIVITGKKINCEAARDRILGIQRELANIKEVEVAIPARLHNSLIGSKGCLVRSIMDDCGGVHIHFPSEGSGSDRVTIRGPASEVEKAKKQLLQLAEEKVVNNFTAELQAKPEYHKFLIGRGGANIRRVRDKTGARIIFPSPDDSEQEMITIVGKEEAVRQAQKELENLVKNLLSQKVKDPLLQDDVVEDSMEVDVRHHRHFVCRRGQVLRELAEEYGGVAVSFPRTGVNSQRVTLKGAKECVEAAKKRIQEIIEDLESQVTAEVAIPQRYHRAIMGPKGCRIQHITREHEVQIKFPEKDDGAAGQEAFLHENGEVSPEEFIPRKCDIITISGRAEKCELAKAALLVLVPMTEDVGVSYELHRFIIGQKGSGIRKMMEEYEVTVGFAAQFSVNIWVPQPEKQLDVIKVTGLAANVERAKQGLLERVKELQAEQEDRALRSFKVTMSVDPKFHPKIIGRKGAVISQIRKDHDVNIQFPDKGDEDQDLIVISGYERNVEEARQTIQQLVAELQEMVSQDVHLDPRTHARIIGARGKAIRKLMEEFKVDIRFPPPGSDEPDKVTVMGLPDTVDNAIDHLLNLEEEYMLSLTETETLAAYMKPPSRYGGAGGAGGMDDSSGGPAKGFVVRDAPWNTSGNKAPDMSSAEEFPTFGTGVTLKQASAWGPKK</sequence>
<dbReference type="Pfam" id="PF00013">
    <property type="entry name" value="KH_1"/>
    <property type="match status" value="14"/>
</dbReference>
<protein>
    <recommendedName>
        <fullName evidence="5">Vigilin</fullName>
    </recommendedName>
</protein>
<keyword evidence="3" id="KW-0677">Repeat</keyword>
<keyword evidence="7" id="KW-0175">Coiled coil</keyword>
<feature type="domain" description="K Homology" evidence="9">
    <location>
        <begin position="417"/>
        <end position="483"/>
    </location>
</feature>
<dbReference type="CDD" id="cd22406">
    <property type="entry name" value="KH-I_Vigilin_rpt2"/>
    <property type="match status" value="1"/>
</dbReference>
<dbReference type="CDD" id="cd22415">
    <property type="entry name" value="KH-I_Vigilin_rpt12"/>
    <property type="match status" value="1"/>
</dbReference>
<dbReference type="CDD" id="cd02394">
    <property type="entry name" value="KH-I_Vigilin_rpt6"/>
    <property type="match status" value="1"/>
</dbReference>
<keyword evidence="2" id="KW-0963">Cytoplasm</keyword>
<reference evidence="10" key="1">
    <citation type="journal article" date="2004" name="Nature">
        <title>Genome duplication in the teleost fish Tetraodon nigroviridis reveals the early vertebrate proto-karyotype.</title>
        <authorList>
            <person name="Jaillon O."/>
            <person name="Aury J.-M."/>
            <person name="Brunet F."/>
            <person name="Petit J.-L."/>
            <person name="Stange-Thomann N."/>
            <person name="Mauceli E."/>
            <person name="Bouneau L."/>
            <person name="Fischer C."/>
            <person name="Ozouf-Costaz C."/>
            <person name="Bernot A."/>
            <person name="Nicaud S."/>
            <person name="Jaffe D."/>
            <person name="Fisher S."/>
            <person name="Lutfalla G."/>
            <person name="Dossat C."/>
            <person name="Segurens B."/>
            <person name="Dasilva C."/>
            <person name="Salanoubat M."/>
            <person name="Levy M."/>
            <person name="Boudet N."/>
            <person name="Castellano S."/>
            <person name="Anthouard V."/>
            <person name="Jubin C."/>
            <person name="Castelli V."/>
            <person name="Katinka M."/>
            <person name="Vacherie B."/>
            <person name="Biemont C."/>
            <person name="Skalli Z."/>
            <person name="Cattolico L."/>
            <person name="Poulain J."/>
            <person name="De Berardinis V."/>
            <person name="Cruaud C."/>
            <person name="Duprat S."/>
            <person name="Brottier P."/>
            <person name="Coutanceau J.-P."/>
            <person name="Gouzy J."/>
            <person name="Parra G."/>
            <person name="Lardier G."/>
            <person name="Chapple C."/>
            <person name="McKernan K.J."/>
            <person name="McEwan P."/>
            <person name="Bosak S."/>
            <person name="Kellis M."/>
            <person name="Volff J.-N."/>
            <person name="Guigo R."/>
            <person name="Zody M.C."/>
            <person name="Mesirov J."/>
            <person name="Lindblad-Toh K."/>
            <person name="Birren B."/>
            <person name="Nusbaum C."/>
            <person name="Kahn D."/>
            <person name="Robinson-Rechavi M."/>
            <person name="Laudet V."/>
            <person name="Schachter V."/>
            <person name="Quetier F."/>
            <person name="Saurin W."/>
            <person name="Scarpelli C."/>
            <person name="Wincker P."/>
            <person name="Lander E.S."/>
            <person name="Weissenbach J."/>
            <person name="Roest Crollius H."/>
        </authorList>
    </citation>
    <scope>NUCLEOTIDE SEQUENCE [LARGE SCALE GENOMIC DNA]</scope>
</reference>
<dbReference type="EMBL" id="CAAE01007065">
    <property type="protein sequence ID" value="CAF89578.1"/>
    <property type="molecule type" value="Genomic_DNA"/>
</dbReference>
<feature type="region of interest" description="Disordered" evidence="8">
    <location>
        <begin position="1339"/>
        <end position="1382"/>
    </location>
</feature>
<dbReference type="PANTHER" id="PTHR10627">
    <property type="entry name" value="SCP160"/>
    <property type="match status" value="1"/>
</dbReference>
<dbReference type="FunFam" id="3.30.1370.10:FF:000018">
    <property type="entry name" value="vigilin isoform X1"/>
    <property type="match status" value="2"/>
</dbReference>
<dbReference type="FunFam" id="3.30.1370.10:FF:000061">
    <property type="entry name" value="High density lipoprotein binding protein"/>
    <property type="match status" value="1"/>
</dbReference>
<evidence type="ECO:0000259" key="9">
    <source>
        <dbReference type="SMART" id="SM00322"/>
    </source>
</evidence>
<feature type="domain" description="K Homology" evidence="9">
    <location>
        <begin position="920"/>
        <end position="989"/>
    </location>
</feature>
<feature type="domain" description="K Homology" evidence="9">
    <location>
        <begin position="1085"/>
        <end position="1161"/>
    </location>
</feature>
<feature type="domain" description="K Homology" evidence="9">
    <location>
        <begin position="1246"/>
        <end position="1315"/>
    </location>
</feature>
<dbReference type="InterPro" id="IPR004087">
    <property type="entry name" value="KH_dom"/>
</dbReference>
<feature type="domain" description="K Homology" evidence="9">
    <location>
        <begin position="685"/>
        <end position="758"/>
    </location>
</feature>
<evidence type="ECO:0000256" key="7">
    <source>
        <dbReference type="SAM" id="Coils"/>
    </source>
</evidence>
<feature type="domain" description="K Homology" evidence="9">
    <location>
        <begin position="348"/>
        <end position="416"/>
    </location>
</feature>
<dbReference type="FunFam" id="3.30.1370.10:FF:000039">
    <property type="entry name" value="vigilin isoform X1"/>
    <property type="match status" value="1"/>
</dbReference>
<name>Q4TC04_TETNG</name>
<dbReference type="InterPro" id="IPR057778">
    <property type="entry name" value="KH_Vigilin_N"/>
</dbReference>
<dbReference type="FunFam" id="3.30.1370.10:FF:000033">
    <property type="entry name" value="vigilin isoform X1"/>
    <property type="match status" value="1"/>
</dbReference>
<dbReference type="CDD" id="cd22409">
    <property type="entry name" value="KH-I_Vigilin_rpt5"/>
    <property type="match status" value="1"/>
</dbReference>
<comment type="caution">
    <text evidence="10">The sequence shown here is derived from an EMBL/GenBank/DDBJ whole genome shotgun (WGS) entry which is preliminary data.</text>
</comment>
<dbReference type="CDD" id="cd22407">
    <property type="entry name" value="KH-I_Vigilin_rpt3"/>
    <property type="match status" value="1"/>
</dbReference>
<dbReference type="SMART" id="SM00322">
    <property type="entry name" value="KH"/>
    <property type="match status" value="14"/>
</dbReference>
<dbReference type="CDD" id="cd22417">
    <property type="entry name" value="KH-I_Vigilin_rpt14"/>
    <property type="match status" value="1"/>
</dbReference>
<proteinExistence type="predicted"/>
<dbReference type="CDD" id="cd22405">
    <property type="entry name" value="KH-I_Vigilin_rpt1"/>
    <property type="match status" value="1"/>
</dbReference>
<dbReference type="InterPro" id="IPR004088">
    <property type="entry name" value="KH_dom_type_1"/>
</dbReference>
<dbReference type="GO" id="GO:0003729">
    <property type="term" value="F:mRNA binding"/>
    <property type="evidence" value="ECO:0007669"/>
    <property type="project" value="TreeGrafter"/>
</dbReference>
<gene>
    <name evidence="10" type="ORF">GSTENG00003523001</name>
</gene>
<dbReference type="OrthoDB" id="10027144at2759"/>
<organism evidence="10">
    <name type="scientific">Tetraodon nigroviridis</name>
    <name type="common">Spotted green pufferfish</name>
    <name type="synonym">Chelonodon nigroviridis</name>
    <dbReference type="NCBI Taxonomy" id="99883"/>
    <lineage>
        <taxon>Eukaryota</taxon>
        <taxon>Metazoa</taxon>
        <taxon>Chordata</taxon>
        <taxon>Craniata</taxon>
        <taxon>Vertebrata</taxon>
        <taxon>Euteleostomi</taxon>
        <taxon>Actinopterygii</taxon>
        <taxon>Neopterygii</taxon>
        <taxon>Teleostei</taxon>
        <taxon>Neoteleostei</taxon>
        <taxon>Acanthomorphata</taxon>
        <taxon>Eupercaria</taxon>
        <taxon>Tetraodontiformes</taxon>
        <taxon>Tetradontoidea</taxon>
        <taxon>Tetraodontidae</taxon>
        <taxon>Tetraodon</taxon>
    </lineage>
</organism>
<dbReference type="CDD" id="cd22411">
    <property type="entry name" value="KH-I_Vigilin_rpt8"/>
    <property type="match status" value="1"/>
</dbReference>
<feature type="domain" description="K Homology" evidence="9">
    <location>
        <begin position="1173"/>
        <end position="1242"/>
    </location>
</feature>
<feature type="domain" description="K Homology" evidence="9">
    <location>
        <begin position="993"/>
        <end position="1084"/>
    </location>
</feature>
<feature type="coiled-coil region" evidence="7">
    <location>
        <begin position="1223"/>
        <end position="1250"/>
    </location>
</feature>
<dbReference type="CDD" id="cd22416">
    <property type="entry name" value="KH-I_Vigilin_rpt13"/>
    <property type="match status" value="1"/>
</dbReference>
<evidence type="ECO:0000256" key="4">
    <source>
        <dbReference type="ARBA" id="ARBA00022884"/>
    </source>
</evidence>
<feature type="domain" description="K Homology" evidence="9">
    <location>
        <begin position="488"/>
        <end position="556"/>
    </location>
</feature>
<evidence type="ECO:0000256" key="8">
    <source>
        <dbReference type="SAM" id="MobiDB-lite"/>
    </source>
</evidence>
<dbReference type="Gene3D" id="3.30.1370.10">
    <property type="entry name" value="K Homology domain, type 1"/>
    <property type="match status" value="14"/>
</dbReference>
<feature type="domain" description="K Homology" evidence="9">
    <location>
        <begin position="586"/>
        <end position="655"/>
    </location>
</feature>